<evidence type="ECO:0000256" key="1">
    <source>
        <dbReference type="SAM" id="MobiDB-lite"/>
    </source>
</evidence>
<feature type="compositionally biased region" description="Basic and acidic residues" evidence="1">
    <location>
        <begin position="85"/>
        <end position="97"/>
    </location>
</feature>
<feature type="region of interest" description="Disordered" evidence="1">
    <location>
        <begin position="1"/>
        <end position="771"/>
    </location>
</feature>
<name>A0A6J4QD89_9ACTN</name>
<feature type="compositionally biased region" description="Low complexity" evidence="1">
    <location>
        <begin position="294"/>
        <end position="303"/>
    </location>
</feature>
<feature type="compositionally biased region" description="Basic residues" evidence="1">
    <location>
        <begin position="1"/>
        <end position="11"/>
    </location>
</feature>
<feature type="compositionally biased region" description="Basic residues" evidence="1">
    <location>
        <begin position="104"/>
        <end position="114"/>
    </location>
</feature>
<feature type="compositionally biased region" description="Basic residues" evidence="1">
    <location>
        <begin position="617"/>
        <end position="629"/>
    </location>
</feature>
<feature type="compositionally biased region" description="Basic and acidic residues" evidence="1">
    <location>
        <begin position="146"/>
        <end position="164"/>
    </location>
</feature>
<keyword evidence="2" id="KW-0808">Transferase</keyword>
<accession>A0A6J4QD89</accession>
<keyword evidence="2" id="KW-0378">Hydrolase</keyword>
<evidence type="ECO:0000313" key="2">
    <source>
        <dbReference type="EMBL" id="CAA9434816.1"/>
    </source>
</evidence>
<feature type="compositionally biased region" description="Basic and acidic residues" evidence="1">
    <location>
        <begin position="549"/>
        <end position="559"/>
    </location>
</feature>
<dbReference type="AlphaFoldDB" id="A0A6J4QD89"/>
<dbReference type="GO" id="GO:0008728">
    <property type="term" value="F:GTP diphosphokinase activity"/>
    <property type="evidence" value="ECO:0007669"/>
    <property type="project" value="UniProtKB-EC"/>
</dbReference>
<dbReference type="EC" id="3.1.7.2" evidence="2"/>
<keyword evidence="2" id="KW-0418">Kinase</keyword>
<reference evidence="2" key="1">
    <citation type="submission" date="2020-02" db="EMBL/GenBank/DDBJ databases">
        <authorList>
            <person name="Meier V. D."/>
        </authorList>
    </citation>
    <scope>NUCLEOTIDE SEQUENCE</scope>
    <source>
        <strain evidence="2">AVDCRST_MAG35</strain>
    </source>
</reference>
<dbReference type="GO" id="GO:0016301">
    <property type="term" value="F:kinase activity"/>
    <property type="evidence" value="ECO:0007669"/>
    <property type="project" value="UniProtKB-KW"/>
</dbReference>
<dbReference type="EC" id="2.7.6.5" evidence="2"/>
<feature type="compositionally biased region" description="Basic and acidic residues" evidence="1">
    <location>
        <begin position="185"/>
        <end position="196"/>
    </location>
</feature>
<protein>
    <submittedName>
        <fullName evidence="2">Guanosine-3',5'-bis(Diphosphate) 3'-pyrophosphohydrolase / GTP pyrophosphokinase, (P)ppGpp synthetase II</fullName>
        <ecNumber evidence="2">2.7.6.5</ecNumber>
        <ecNumber evidence="2">3.1.7.2</ecNumber>
    </submittedName>
</protein>
<feature type="non-terminal residue" evidence="2">
    <location>
        <position position="771"/>
    </location>
</feature>
<feature type="compositionally biased region" description="Basic and acidic residues" evidence="1">
    <location>
        <begin position="125"/>
        <end position="137"/>
    </location>
</feature>
<gene>
    <name evidence="2" type="ORF">AVDCRST_MAG35-2845</name>
</gene>
<sequence>PARGRRHRRGRHPGDRARRPARALRPARRPPGHLAGHRAAGRDRAEQPPQGRHLDPGAGVRRRREGPPRAAAQERRPVHHPPRGGGDDPRRAGHDAAHPGGRAAARHRRGHRLLPGHPAQPVRRRGGDAGRRGDQARQGRLRRGRPGRDGAQDGRRDGQGHPRAGDQALRPAAQRPHLAVRLGRLRGEEGPRDPGDLRPPGAPAGDEHHQVGAGGPLLRHPVPRHAPGGRAPGRRARPGPRGVPGRGARPGQRRPAGREDQGPGHRAAQALLLRVPEDDRARPRLHRHLRPGRAARAGRLGARLLRRPRRPARPVEPGAGAVQGLHRDAQVQHVPVAAHHRDRARGQARRDPDPHPRDAPPRGVRRRGALEVQGRHRARRGRRRRGRRRLGRRRRHVVAAPARRLAAGDPGPGRVPRVAALRDQRAGGVRLHPQGRGHRPARRVDADRLRLRGAHRGRPPRHGRAGQRAADPAGVDPRQRRRRRDLHLPGGDRGPQPRLADVRQEPPGPQQDPRLVLQGAPRGGDRQGQGRHRQGDAQAAPADPAPDVPRGDGRAGHRDAARRRLRAVRGGGGEPRLRAVGGRAPGGLARRRGGRAGGPRRGHPAHPGDPPAPQRRPGGHRQGRRRRVGQARAVLHPGAGRPDHGLRHPRPGRLGAPRGLRQRRGAARPAGADRRGGVGVELLGAVPGADPGGGARPVAAALGRDPGALRPPRQHPVGVGDHLPRPRGGQPLHLRDGRPRAPRRRGGRGAPGRRGLRRLPDDGQAHRRAGL</sequence>
<feature type="compositionally biased region" description="Basic residues" evidence="1">
    <location>
        <begin position="589"/>
        <end position="604"/>
    </location>
</feature>
<feature type="compositionally biased region" description="Basic residues" evidence="1">
    <location>
        <begin position="283"/>
        <end position="293"/>
    </location>
</feature>
<feature type="compositionally biased region" description="Basic residues" evidence="1">
    <location>
        <begin position="451"/>
        <end position="465"/>
    </location>
</feature>
<dbReference type="EMBL" id="CADCUY010000557">
    <property type="protein sequence ID" value="CAA9434816.1"/>
    <property type="molecule type" value="Genomic_DNA"/>
</dbReference>
<feature type="compositionally biased region" description="Low complexity" evidence="1">
    <location>
        <begin position="578"/>
        <end position="588"/>
    </location>
</feature>
<feature type="non-terminal residue" evidence="2">
    <location>
        <position position="1"/>
    </location>
</feature>
<feature type="compositionally biased region" description="Basic and acidic residues" evidence="1">
    <location>
        <begin position="344"/>
        <end position="360"/>
    </location>
</feature>
<feature type="compositionally biased region" description="Basic residues" evidence="1">
    <location>
        <begin position="19"/>
        <end position="31"/>
    </location>
</feature>
<feature type="compositionally biased region" description="Basic residues" evidence="1">
    <location>
        <begin position="375"/>
        <end position="397"/>
    </location>
</feature>
<feature type="compositionally biased region" description="Low complexity" evidence="1">
    <location>
        <begin position="398"/>
        <end position="414"/>
    </location>
</feature>
<organism evidence="2">
    <name type="scientific">uncultured Quadrisphaera sp</name>
    <dbReference type="NCBI Taxonomy" id="904978"/>
    <lineage>
        <taxon>Bacteria</taxon>
        <taxon>Bacillati</taxon>
        <taxon>Actinomycetota</taxon>
        <taxon>Actinomycetes</taxon>
        <taxon>Kineosporiales</taxon>
        <taxon>Kineosporiaceae</taxon>
        <taxon>Quadrisphaera</taxon>
        <taxon>environmental samples</taxon>
    </lineage>
</organism>
<proteinExistence type="predicted"/>
<dbReference type="GO" id="GO:0008893">
    <property type="term" value="F:guanosine-3',5'-bis(diphosphate) 3'-diphosphatase activity"/>
    <property type="evidence" value="ECO:0007669"/>
    <property type="project" value="UniProtKB-EC"/>
</dbReference>